<keyword evidence="4 7" id="KW-0732">Signal</keyword>
<protein>
    <recommendedName>
        <fullName evidence="6">Probable sugar-binding periplasmic protein</fullName>
    </recommendedName>
</protein>
<evidence type="ECO:0000313" key="9">
    <source>
        <dbReference type="Proteomes" id="UP000035720"/>
    </source>
</evidence>
<dbReference type="InterPro" id="IPR006059">
    <property type="entry name" value="SBP"/>
</dbReference>
<proteinExistence type="inferred from homology"/>
<evidence type="ECO:0000256" key="2">
    <source>
        <dbReference type="ARBA" id="ARBA00008520"/>
    </source>
</evidence>
<dbReference type="Proteomes" id="UP000035720">
    <property type="component" value="Unassembled WGS sequence"/>
</dbReference>
<feature type="chain" id="PRO_5038816007" description="Probable sugar-binding periplasmic protein" evidence="7">
    <location>
        <begin position="25"/>
        <end position="432"/>
    </location>
</feature>
<comment type="function">
    <text evidence="5">Part of a binding-protein-dependent transport system for a sugar.</text>
</comment>
<name>A0A077M8C5_9MICO</name>
<comment type="subcellular location">
    <subcellularLocation>
        <location evidence="1">Cell envelope</location>
    </subcellularLocation>
</comment>
<dbReference type="GO" id="GO:0030313">
    <property type="term" value="C:cell envelope"/>
    <property type="evidence" value="ECO:0007669"/>
    <property type="project" value="UniProtKB-SubCell"/>
</dbReference>
<dbReference type="AlphaFoldDB" id="A0A077M8C5"/>
<gene>
    <name evidence="8" type="ORF">BN13_150006</name>
</gene>
<dbReference type="InterPro" id="IPR050490">
    <property type="entry name" value="Bact_solute-bd_prot1"/>
</dbReference>
<dbReference type="PANTHER" id="PTHR43649:SF28">
    <property type="entry name" value="BINDING PROTEIN COMPONENT OF ABC SUGAR TRANSPORTER-RELATED"/>
    <property type="match status" value="1"/>
</dbReference>
<dbReference type="SUPFAM" id="SSF53850">
    <property type="entry name" value="Periplasmic binding protein-like II"/>
    <property type="match status" value="1"/>
</dbReference>
<dbReference type="EMBL" id="CAJC01000057">
    <property type="protein sequence ID" value="CCI52145.1"/>
    <property type="molecule type" value="Genomic_DNA"/>
</dbReference>
<comment type="caution">
    <text evidence="8">The sequence shown here is derived from an EMBL/GenBank/DDBJ whole genome shotgun (WGS) entry which is preliminary data.</text>
</comment>
<dbReference type="STRING" id="1193518.BN13_150006"/>
<keyword evidence="3" id="KW-0813">Transport</keyword>
<dbReference type="Gene3D" id="3.40.190.10">
    <property type="entry name" value="Periplasmic binding protein-like II"/>
    <property type="match status" value="2"/>
</dbReference>
<evidence type="ECO:0000256" key="6">
    <source>
        <dbReference type="ARBA" id="ARBA00049753"/>
    </source>
</evidence>
<evidence type="ECO:0000256" key="7">
    <source>
        <dbReference type="SAM" id="SignalP"/>
    </source>
</evidence>
<evidence type="ECO:0000256" key="1">
    <source>
        <dbReference type="ARBA" id="ARBA00004196"/>
    </source>
</evidence>
<dbReference type="Pfam" id="PF13416">
    <property type="entry name" value="SBP_bac_8"/>
    <property type="match status" value="1"/>
</dbReference>
<reference evidence="8 9" key="1">
    <citation type="journal article" date="2013" name="ISME J.">
        <title>A metabolic model for members of the genus Tetrasphaera involved in enhanced biological phosphorus removal.</title>
        <authorList>
            <person name="Kristiansen R."/>
            <person name="Nguyen H.T.T."/>
            <person name="Saunders A.M."/>
            <person name="Nielsen J.L."/>
            <person name="Wimmer R."/>
            <person name="Le V.Q."/>
            <person name="McIlroy S.J."/>
            <person name="Petrovski S."/>
            <person name="Seviour R.J."/>
            <person name="Calteau A."/>
            <person name="Nielsen K.L."/>
            <person name="Nielsen P.H."/>
        </authorList>
    </citation>
    <scope>NUCLEOTIDE SEQUENCE [LARGE SCALE GENOMIC DNA]</scope>
    <source>
        <strain evidence="8 9">Ben 74</strain>
    </source>
</reference>
<evidence type="ECO:0000256" key="4">
    <source>
        <dbReference type="ARBA" id="ARBA00022729"/>
    </source>
</evidence>
<comment type="similarity">
    <text evidence="2">Belongs to the bacterial solute-binding protein 1 family.</text>
</comment>
<evidence type="ECO:0000256" key="5">
    <source>
        <dbReference type="ARBA" id="ARBA00049629"/>
    </source>
</evidence>
<keyword evidence="9" id="KW-1185">Reference proteome</keyword>
<feature type="signal peptide" evidence="7">
    <location>
        <begin position="1"/>
        <end position="24"/>
    </location>
</feature>
<dbReference type="PANTHER" id="PTHR43649">
    <property type="entry name" value="ARABINOSE-BINDING PROTEIN-RELATED"/>
    <property type="match status" value="1"/>
</dbReference>
<dbReference type="PROSITE" id="PS51257">
    <property type="entry name" value="PROKAR_LIPOPROTEIN"/>
    <property type="match status" value="1"/>
</dbReference>
<organism evidence="8 9">
    <name type="scientific">Nostocoides jenkinsii Ben 74</name>
    <dbReference type="NCBI Taxonomy" id="1193518"/>
    <lineage>
        <taxon>Bacteria</taxon>
        <taxon>Bacillati</taxon>
        <taxon>Actinomycetota</taxon>
        <taxon>Actinomycetes</taxon>
        <taxon>Micrococcales</taxon>
        <taxon>Intrasporangiaceae</taxon>
        <taxon>Nostocoides</taxon>
    </lineage>
</organism>
<evidence type="ECO:0000256" key="3">
    <source>
        <dbReference type="ARBA" id="ARBA00022448"/>
    </source>
</evidence>
<evidence type="ECO:0000313" key="8">
    <source>
        <dbReference type="EMBL" id="CCI52145.1"/>
    </source>
</evidence>
<accession>A0A077M8C5</accession>
<sequence>MRIAMSRKRIQFAVAAAVSGAVILAGCGGPTETSADKATSNLEVMSWWTSASEAPAFKVFTDAYVAANSGVSISNAAVAGGAGSQARVDLAKRLLAGNPPDVWQTFDGAATAAYVRSKQVRDASSAFGNGVKEAMNPAILDAVTVDGKQYAMPTGAHRSNVLFFNAAALDEAGVAAPTGDYTPAEFVADLEKVKVSGGTALCLGGRDAFTTVELFENVLLAQVGADGWQKLTDDKFDWGSKAVTDALGTLDTLLAYADADADEQSWDQAVAKLASGGCAFLTMNDSAYGELVKDGATESSVGEVAFPGTSDGYLAVVDVFVAATSAPNAKNALGFLATLADPAANLEFNKIKGSVPVLKNVDVASLSPYQQSASEALWKGPVLRSITHGEAMDPAFTQGFFDGVSAFVRTRDTSVFAKKLSEAVNSYRPAGH</sequence>